<evidence type="ECO:0000313" key="2">
    <source>
        <dbReference type="Proteomes" id="UP000217895"/>
    </source>
</evidence>
<gene>
    <name evidence="1" type="ORF">NIES2135_10080</name>
</gene>
<name>A0A1Z4JBQ9_LEPBY</name>
<dbReference type="AlphaFoldDB" id="A0A1Z4JBQ9"/>
<organism evidence="1 2">
    <name type="scientific">Leptolyngbya boryana NIES-2135</name>
    <dbReference type="NCBI Taxonomy" id="1973484"/>
    <lineage>
        <taxon>Bacteria</taxon>
        <taxon>Bacillati</taxon>
        <taxon>Cyanobacteriota</taxon>
        <taxon>Cyanophyceae</taxon>
        <taxon>Leptolyngbyales</taxon>
        <taxon>Leptolyngbyaceae</taxon>
        <taxon>Leptolyngbya group</taxon>
        <taxon>Leptolyngbya</taxon>
    </lineage>
</organism>
<proteinExistence type="predicted"/>
<reference evidence="1 2" key="1">
    <citation type="submission" date="2017-06" db="EMBL/GenBank/DDBJ databases">
        <title>Genome sequencing of cyanobaciteial culture collection at National Institute for Environmental Studies (NIES).</title>
        <authorList>
            <person name="Hirose Y."/>
            <person name="Shimura Y."/>
            <person name="Fujisawa T."/>
            <person name="Nakamura Y."/>
            <person name="Kawachi M."/>
        </authorList>
    </citation>
    <scope>NUCLEOTIDE SEQUENCE [LARGE SCALE GENOMIC DNA]</scope>
    <source>
        <strain evidence="1 2">NIES-2135</strain>
    </source>
</reference>
<evidence type="ECO:0000313" key="1">
    <source>
        <dbReference type="EMBL" id="BAY54192.1"/>
    </source>
</evidence>
<dbReference type="InterPro" id="IPR049457">
    <property type="entry name" value="Emfourin"/>
</dbReference>
<sequence length="96" mass="10899">MKVTLEQSGGFAGLMIMKTIDTQDLSPSEAQELEQLVKDADFFQLNSMTDRAPQPDRFGYQLSIETDERSHTIQVSETNMPAQLRPLMAWVQEKAH</sequence>
<keyword evidence="2" id="KW-1185">Reference proteome</keyword>
<dbReference type="Proteomes" id="UP000217895">
    <property type="component" value="Chromosome"/>
</dbReference>
<dbReference type="Pfam" id="PF20242">
    <property type="entry name" value="Emfourin"/>
    <property type="match status" value="1"/>
</dbReference>
<dbReference type="EMBL" id="AP018203">
    <property type="protein sequence ID" value="BAY54192.1"/>
    <property type="molecule type" value="Genomic_DNA"/>
</dbReference>
<protein>
    <submittedName>
        <fullName evidence="1">Uncharacterized protein</fullName>
    </submittedName>
</protein>
<accession>A0A1Z4JBQ9</accession>